<protein>
    <submittedName>
        <fullName evidence="1">Uncharacterized protein</fullName>
    </submittedName>
</protein>
<keyword evidence="2" id="KW-1185">Reference proteome</keyword>
<proteinExistence type="predicted"/>
<name>A0A9D4RB85_DREPO</name>
<dbReference type="EMBL" id="JAIWYP010000002">
    <property type="protein sequence ID" value="KAH3861839.1"/>
    <property type="molecule type" value="Genomic_DNA"/>
</dbReference>
<accession>A0A9D4RB85</accession>
<evidence type="ECO:0000313" key="1">
    <source>
        <dbReference type="EMBL" id="KAH3861839.1"/>
    </source>
</evidence>
<organism evidence="1 2">
    <name type="scientific">Dreissena polymorpha</name>
    <name type="common">Zebra mussel</name>
    <name type="synonym">Mytilus polymorpha</name>
    <dbReference type="NCBI Taxonomy" id="45954"/>
    <lineage>
        <taxon>Eukaryota</taxon>
        <taxon>Metazoa</taxon>
        <taxon>Spiralia</taxon>
        <taxon>Lophotrochozoa</taxon>
        <taxon>Mollusca</taxon>
        <taxon>Bivalvia</taxon>
        <taxon>Autobranchia</taxon>
        <taxon>Heteroconchia</taxon>
        <taxon>Euheterodonta</taxon>
        <taxon>Imparidentia</taxon>
        <taxon>Neoheterodontei</taxon>
        <taxon>Myida</taxon>
        <taxon>Dreissenoidea</taxon>
        <taxon>Dreissenidae</taxon>
        <taxon>Dreissena</taxon>
    </lineage>
</organism>
<evidence type="ECO:0000313" key="2">
    <source>
        <dbReference type="Proteomes" id="UP000828390"/>
    </source>
</evidence>
<reference evidence="1" key="1">
    <citation type="journal article" date="2019" name="bioRxiv">
        <title>The Genome of the Zebra Mussel, Dreissena polymorpha: A Resource for Invasive Species Research.</title>
        <authorList>
            <person name="McCartney M.A."/>
            <person name="Auch B."/>
            <person name="Kono T."/>
            <person name="Mallez S."/>
            <person name="Zhang Y."/>
            <person name="Obille A."/>
            <person name="Becker A."/>
            <person name="Abrahante J.E."/>
            <person name="Garbe J."/>
            <person name="Badalamenti J.P."/>
            <person name="Herman A."/>
            <person name="Mangelson H."/>
            <person name="Liachko I."/>
            <person name="Sullivan S."/>
            <person name="Sone E.D."/>
            <person name="Koren S."/>
            <person name="Silverstein K.A.T."/>
            <person name="Beckman K.B."/>
            <person name="Gohl D.M."/>
        </authorList>
    </citation>
    <scope>NUCLEOTIDE SEQUENCE</scope>
    <source>
        <strain evidence="1">Duluth1</strain>
        <tissue evidence="1">Whole animal</tissue>
    </source>
</reference>
<dbReference type="Proteomes" id="UP000828390">
    <property type="component" value="Unassembled WGS sequence"/>
</dbReference>
<dbReference type="AlphaFoldDB" id="A0A9D4RB85"/>
<comment type="caution">
    <text evidence="1">The sequence shown here is derived from an EMBL/GenBank/DDBJ whole genome shotgun (WGS) entry which is preliminary data.</text>
</comment>
<sequence>MFPVQKLDCPSNVGRLSTPLVILTSGKHIYSRQQPVHKRPYSLVLPSMHNIDLSLVPNHEVCAHFVDRAPAQQWALN</sequence>
<gene>
    <name evidence="1" type="ORF">DPMN_024790</name>
</gene>
<reference evidence="1" key="2">
    <citation type="submission" date="2020-11" db="EMBL/GenBank/DDBJ databases">
        <authorList>
            <person name="McCartney M.A."/>
            <person name="Auch B."/>
            <person name="Kono T."/>
            <person name="Mallez S."/>
            <person name="Becker A."/>
            <person name="Gohl D.M."/>
            <person name="Silverstein K.A.T."/>
            <person name="Koren S."/>
            <person name="Bechman K.B."/>
            <person name="Herman A."/>
            <person name="Abrahante J.E."/>
            <person name="Garbe J."/>
        </authorList>
    </citation>
    <scope>NUCLEOTIDE SEQUENCE</scope>
    <source>
        <strain evidence="1">Duluth1</strain>
        <tissue evidence="1">Whole animal</tissue>
    </source>
</reference>